<feature type="chain" id="PRO_5022935935" evidence="2">
    <location>
        <begin position="35"/>
        <end position="474"/>
    </location>
</feature>
<dbReference type="Pfam" id="PF03583">
    <property type="entry name" value="LIP"/>
    <property type="match status" value="1"/>
</dbReference>
<gene>
    <name evidence="3" type="ORF">FK529_09260</name>
</gene>
<evidence type="ECO:0000313" key="4">
    <source>
        <dbReference type="Proteomes" id="UP000317291"/>
    </source>
</evidence>
<dbReference type="EMBL" id="VIGW01000004">
    <property type="protein sequence ID" value="TWS19381.1"/>
    <property type="molecule type" value="Genomic_DNA"/>
</dbReference>
<dbReference type="GO" id="GO:0004806">
    <property type="term" value="F:triacylglycerol lipase activity"/>
    <property type="evidence" value="ECO:0007669"/>
    <property type="project" value="InterPro"/>
</dbReference>
<organism evidence="3 4">
    <name type="scientific">Tsukamurella asaccharolytica</name>
    <dbReference type="NCBI Taxonomy" id="2592067"/>
    <lineage>
        <taxon>Bacteria</taxon>
        <taxon>Bacillati</taxon>
        <taxon>Actinomycetota</taxon>
        <taxon>Actinomycetes</taxon>
        <taxon>Mycobacteriales</taxon>
        <taxon>Tsukamurellaceae</taxon>
        <taxon>Tsukamurella</taxon>
    </lineage>
</organism>
<evidence type="ECO:0000256" key="2">
    <source>
        <dbReference type="SAM" id="SignalP"/>
    </source>
</evidence>
<dbReference type="Proteomes" id="UP000317291">
    <property type="component" value="Unassembled WGS sequence"/>
</dbReference>
<evidence type="ECO:0000313" key="3">
    <source>
        <dbReference type="EMBL" id="TWS19381.1"/>
    </source>
</evidence>
<dbReference type="PANTHER" id="PTHR34853">
    <property type="match status" value="1"/>
</dbReference>
<proteinExistence type="predicted"/>
<accession>A0A5C5RB82</accession>
<dbReference type="Gene3D" id="3.40.50.1820">
    <property type="entry name" value="alpha/beta hydrolase"/>
    <property type="match status" value="1"/>
</dbReference>
<dbReference type="RefSeq" id="WP_146560705.1">
    <property type="nucleotide sequence ID" value="NZ_VIGW01000004.1"/>
</dbReference>
<keyword evidence="4" id="KW-1185">Reference proteome</keyword>
<dbReference type="SUPFAM" id="SSF53474">
    <property type="entry name" value="alpha/beta-Hydrolases"/>
    <property type="match status" value="1"/>
</dbReference>
<feature type="signal peptide" evidence="2">
    <location>
        <begin position="1"/>
        <end position="34"/>
    </location>
</feature>
<keyword evidence="2" id="KW-0732">Signal</keyword>
<dbReference type="InterPro" id="IPR029058">
    <property type="entry name" value="AB_hydrolase_fold"/>
</dbReference>
<dbReference type="GO" id="GO:0016042">
    <property type="term" value="P:lipid catabolic process"/>
    <property type="evidence" value="ECO:0007669"/>
    <property type="project" value="InterPro"/>
</dbReference>
<feature type="region of interest" description="Disordered" evidence="1">
    <location>
        <begin position="33"/>
        <end position="63"/>
    </location>
</feature>
<feature type="compositionally biased region" description="Pro residues" evidence="1">
    <location>
        <begin position="37"/>
        <end position="59"/>
    </location>
</feature>
<dbReference type="OrthoDB" id="9798122at2"/>
<reference evidence="3 4" key="1">
    <citation type="submission" date="2019-06" db="EMBL/GenBank/DDBJ databases">
        <title>Tsukamurella conjunctivitidis sp. nov., Tsukamurella assacharolytica sp. nov. and Tsukamurella sputae sp. nov. isolated from patients with conjunctivitis, bacteraemia (lymphoma) and respiratory infection (sputum) in Hong Kong.</title>
        <authorList>
            <person name="Teng J.L.L."/>
            <person name="Lee H.H."/>
            <person name="Fong J.Y.H."/>
            <person name="Fok K.M.N."/>
            <person name="Lau S.K.P."/>
            <person name="Woo P.C.Y."/>
        </authorList>
    </citation>
    <scope>NUCLEOTIDE SEQUENCE [LARGE SCALE GENOMIC DNA]</scope>
    <source>
        <strain evidence="3 4">HKU71</strain>
    </source>
</reference>
<sequence>MRIQVTPPVRGRRALLAALVAVLIAAVGVTPARAVPTPSPRPTPGQPAAPTTPSPPAEPSTPGLDKVFNGYVLGTFATARLGSPEEIFTALTKTDPFYREPALRPSDVPGTLLKAMKVDVMFLGVKPGKLQAWRTMYVTTGIDGTTRKISTGIVMIPETGPRAADKSIIGYQQANDSVGAGCHPSTQWTGRNPLDGASWSALGPLALMLGQGDAVAISDVGNDADPKPHGVFAGKFAGHALLDGVRAAQSLRDAGLSKDARVGLFGIAGGGVGAATAALAAQKYAPELNIRATVLQGMVVDQRTFMEMSSGSLGAGFAFATLLGLEPEYPEMKVNEQLNPAGRALADVFRSQCQDIYFLTPLVPLGVLFANGKPPSQQPTFQRAFDDNDLLRREGPGPSSPVLIASCAKDDSSMSLVPAADARKLADKWRASGTDVTYRPTDCSMTKMITDIYGWGTDLFGMQTVVWLHDRLAR</sequence>
<name>A0A5C5RB82_9ACTN</name>
<comment type="caution">
    <text evidence="3">The sequence shown here is derived from an EMBL/GenBank/DDBJ whole genome shotgun (WGS) entry which is preliminary data.</text>
</comment>
<dbReference type="Gene3D" id="1.10.260.130">
    <property type="match status" value="1"/>
</dbReference>
<evidence type="ECO:0000256" key="1">
    <source>
        <dbReference type="SAM" id="MobiDB-lite"/>
    </source>
</evidence>
<protein>
    <submittedName>
        <fullName evidence="3">Lipase</fullName>
    </submittedName>
</protein>
<dbReference type="PANTHER" id="PTHR34853:SF1">
    <property type="entry name" value="LIPASE 5"/>
    <property type="match status" value="1"/>
</dbReference>
<dbReference type="InterPro" id="IPR005152">
    <property type="entry name" value="Lipase_secreted"/>
</dbReference>
<dbReference type="AlphaFoldDB" id="A0A5C5RB82"/>